<organism evidence="2 3">
    <name type="scientific">Puccinia graminis f. sp. tritici</name>
    <dbReference type="NCBI Taxonomy" id="56615"/>
    <lineage>
        <taxon>Eukaryota</taxon>
        <taxon>Fungi</taxon>
        <taxon>Dikarya</taxon>
        <taxon>Basidiomycota</taxon>
        <taxon>Pucciniomycotina</taxon>
        <taxon>Pucciniomycetes</taxon>
        <taxon>Pucciniales</taxon>
        <taxon>Pucciniaceae</taxon>
        <taxon>Puccinia</taxon>
    </lineage>
</organism>
<name>A0A5B0NIH2_PUCGR</name>
<feature type="region of interest" description="Disordered" evidence="1">
    <location>
        <begin position="1"/>
        <end position="24"/>
    </location>
</feature>
<feature type="region of interest" description="Disordered" evidence="1">
    <location>
        <begin position="276"/>
        <end position="299"/>
    </location>
</feature>
<keyword evidence="3" id="KW-1185">Reference proteome</keyword>
<evidence type="ECO:0000256" key="1">
    <source>
        <dbReference type="SAM" id="MobiDB-lite"/>
    </source>
</evidence>
<evidence type="ECO:0000313" key="3">
    <source>
        <dbReference type="Proteomes" id="UP000324748"/>
    </source>
</evidence>
<dbReference type="AlphaFoldDB" id="A0A5B0NIH2"/>
<dbReference type="EMBL" id="VSWC01000093">
    <property type="protein sequence ID" value="KAA1089037.1"/>
    <property type="molecule type" value="Genomic_DNA"/>
</dbReference>
<dbReference type="Proteomes" id="UP000324748">
    <property type="component" value="Unassembled WGS sequence"/>
</dbReference>
<evidence type="ECO:0000313" key="2">
    <source>
        <dbReference type="EMBL" id="KAA1089037.1"/>
    </source>
</evidence>
<accession>A0A5B0NIH2</accession>
<reference evidence="2 3" key="1">
    <citation type="submission" date="2019-05" db="EMBL/GenBank/DDBJ databases">
        <title>Emergence of the Ug99 lineage of the wheat stem rust pathogen through somatic hybridization.</title>
        <authorList>
            <person name="Li F."/>
            <person name="Upadhyaya N.M."/>
            <person name="Sperschneider J."/>
            <person name="Matny O."/>
            <person name="Nguyen-Phuc H."/>
            <person name="Mago R."/>
            <person name="Raley C."/>
            <person name="Miller M.E."/>
            <person name="Silverstein K.A.T."/>
            <person name="Henningsen E."/>
            <person name="Hirsch C.D."/>
            <person name="Visser B."/>
            <person name="Pretorius Z.A."/>
            <person name="Steffenson B.J."/>
            <person name="Schwessinger B."/>
            <person name="Dodds P.N."/>
            <person name="Figueroa M."/>
        </authorList>
    </citation>
    <scope>NUCLEOTIDE SEQUENCE [LARGE SCALE GENOMIC DNA]</scope>
    <source>
        <strain evidence="2">21-0</strain>
    </source>
</reference>
<dbReference type="OrthoDB" id="2519157at2759"/>
<comment type="caution">
    <text evidence="2">The sequence shown here is derived from an EMBL/GenBank/DDBJ whole genome shotgun (WGS) entry which is preliminary data.</text>
</comment>
<protein>
    <submittedName>
        <fullName evidence="2">Uncharacterized protein</fullName>
    </submittedName>
</protein>
<gene>
    <name evidence="2" type="ORF">PGT21_004819</name>
</gene>
<feature type="compositionally biased region" description="Polar residues" evidence="1">
    <location>
        <begin position="276"/>
        <end position="296"/>
    </location>
</feature>
<feature type="compositionally biased region" description="Polar residues" evidence="1">
    <location>
        <begin position="12"/>
        <end position="24"/>
    </location>
</feature>
<sequence length="311" mass="35334">MHPQNLAKKIPNATNTLRPSLEQSPTKLMMKTASNRMDPTSRLSKISWTSKLEICAAQMDLFHPLMAFNVSKHPTTAGITTHIGDILNEMETIWMPFTCDRLAGLVLQNGLASEPELQQEFDHRIEHELQSATVEDPPPPMNFEEMVGPINTIQRQLRLQNFNQTLTAMQTPLIMQAKAGLCWQCRYPDHMRARISGPGRSSNHARILMGPSSYAPNGFQSFYPIVIPPDFTGVYPQPQPSHHQQTPLPANAGLEIQPRLADYYRPPQYHLQWVSQQSESIRSQKSRHQQATTQMASPRPEWCIPPPVWKF</sequence>
<proteinExistence type="predicted"/>